<feature type="domain" description="MAM" evidence="4">
    <location>
        <begin position="671"/>
        <end position="837"/>
    </location>
</feature>
<feature type="domain" description="MAM" evidence="4">
    <location>
        <begin position="226"/>
        <end position="390"/>
    </location>
</feature>
<evidence type="ECO:0000256" key="1">
    <source>
        <dbReference type="ARBA" id="ARBA00022737"/>
    </source>
</evidence>
<feature type="disulfide bond" evidence="3">
    <location>
        <begin position="1492"/>
        <end position="1507"/>
    </location>
</feature>
<dbReference type="FunFam" id="2.60.120.200:FF:000182">
    <property type="entry name" value="MAM and LDL-receptor class A domain-containing protein 1"/>
    <property type="match status" value="1"/>
</dbReference>
<dbReference type="CDD" id="cd00112">
    <property type="entry name" value="LDLa"/>
    <property type="match status" value="8"/>
</dbReference>
<keyword evidence="6" id="KW-1185">Reference proteome</keyword>
<dbReference type="Ensembl" id="ENSDCDT00010058203.1">
    <property type="protein sequence ID" value="ENSDCDP00010047950.1"/>
    <property type="gene ID" value="ENSDCDG00010028904.1"/>
</dbReference>
<dbReference type="InterPro" id="IPR023415">
    <property type="entry name" value="LDLR_class-A_CS"/>
</dbReference>
<feature type="disulfide bond" evidence="3">
    <location>
        <begin position="852"/>
        <end position="870"/>
    </location>
</feature>
<evidence type="ECO:0000256" key="2">
    <source>
        <dbReference type="ARBA" id="ARBA00023157"/>
    </source>
</evidence>
<feature type="domain" description="MAM" evidence="4">
    <location>
        <begin position="887"/>
        <end position="1045"/>
    </location>
</feature>
<dbReference type="Gene3D" id="2.60.120.200">
    <property type="match status" value="7"/>
</dbReference>
<dbReference type="PANTHER" id="PTHR23282">
    <property type="entry name" value="APICAL ENDOSOMAL GLYCOPROTEIN PRECURSOR"/>
    <property type="match status" value="1"/>
</dbReference>
<feature type="disulfide bond" evidence="3">
    <location>
        <begin position="1264"/>
        <end position="1282"/>
    </location>
</feature>
<feature type="domain" description="MAM" evidence="4">
    <location>
        <begin position="436"/>
        <end position="605"/>
    </location>
</feature>
<feature type="disulfide bond" evidence="3">
    <location>
        <begin position="1521"/>
        <end position="1533"/>
    </location>
</feature>
<keyword evidence="2 3" id="KW-1015">Disulfide bond</keyword>
<dbReference type="GO" id="GO:0016020">
    <property type="term" value="C:membrane"/>
    <property type="evidence" value="ECO:0007669"/>
    <property type="project" value="InterPro"/>
</dbReference>
<dbReference type="InterPro" id="IPR051560">
    <property type="entry name" value="MAM_domain-containing"/>
</dbReference>
<evidence type="ECO:0000313" key="5">
    <source>
        <dbReference type="Ensembl" id="ENSDCDP00010047950.1"/>
    </source>
</evidence>
<evidence type="ECO:0000313" key="6">
    <source>
        <dbReference type="Proteomes" id="UP000694580"/>
    </source>
</evidence>
<feature type="disulfide bond" evidence="3">
    <location>
        <begin position="417"/>
        <end position="432"/>
    </location>
</feature>
<feature type="disulfide bond" evidence="3">
    <location>
        <begin position="197"/>
        <end position="215"/>
    </location>
</feature>
<dbReference type="Pfam" id="PF00057">
    <property type="entry name" value="Ldl_recept_a"/>
    <property type="match status" value="6"/>
</dbReference>
<feature type="disulfide bond" evidence="3">
    <location>
        <begin position="1540"/>
        <end position="1555"/>
    </location>
</feature>
<dbReference type="PRINTS" id="PR00261">
    <property type="entry name" value="LDLRECEPTOR"/>
</dbReference>
<feature type="disulfide bond" evidence="3">
    <location>
        <begin position="1528"/>
        <end position="1546"/>
    </location>
</feature>
<proteinExistence type="predicted"/>
<accession>A0AAY4DRE8</accession>
<feature type="domain" description="MAM" evidence="4">
    <location>
        <begin position="25"/>
        <end position="184"/>
    </location>
</feature>
<comment type="caution">
    <text evidence="3">Lacks conserved residue(s) required for the propagation of feature annotation.</text>
</comment>
<reference evidence="5 6" key="1">
    <citation type="submission" date="2020-06" db="EMBL/GenBank/DDBJ databases">
        <authorList>
            <consortium name="Wellcome Sanger Institute Data Sharing"/>
        </authorList>
    </citation>
    <scope>NUCLEOTIDE SEQUENCE [LARGE SCALE GENOMIC DNA]</scope>
</reference>
<dbReference type="Proteomes" id="UP000694580">
    <property type="component" value="Chromosome 2"/>
</dbReference>
<reference evidence="5" key="2">
    <citation type="submission" date="2025-08" db="UniProtKB">
        <authorList>
            <consortium name="Ensembl"/>
        </authorList>
    </citation>
    <scope>IDENTIFICATION</scope>
</reference>
<feature type="domain" description="MAM" evidence="4">
    <location>
        <begin position="1093"/>
        <end position="1249"/>
    </location>
</feature>
<feature type="disulfide bond" evidence="3">
    <location>
        <begin position="845"/>
        <end position="857"/>
    </location>
</feature>
<dbReference type="CDD" id="cd06263">
    <property type="entry name" value="MAM"/>
    <property type="match status" value="7"/>
</dbReference>
<dbReference type="InterPro" id="IPR002172">
    <property type="entry name" value="LDrepeatLR_classA_rpt"/>
</dbReference>
<dbReference type="SUPFAM" id="SSF49899">
    <property type="entry name" value="Concanavalin A-like lectins/glucanases"/>
    <property type="match status" value="7"/>
</dbReference>
<dbReference type="Gene3D" id="4.10.400.10">
    <property type="entry name" value="Low-density Lipoprotein Receptor"/>
    <property type="match status" value="7"/>
</dbReference>
<dbReference type="InterPro" id="IPR036055">
    <property type="entry name" value="LDL_receptor-like_sf"/>
</dbReference>
<evidence type="ECO:0000259" key="4">
    <source>
        <dbReference type="PROSITE" id="PS50060"/>
    </source>
</evidence>
<dbReference type="Pfam" id="PF00629">
    <property type="entry name" value="MAM"/>
    <property type="match status" value="7"/>
</dbReference>
<reference evidence="5" key="3">
    <citation type="submission" date="2025-09" db="UniProtKB">
        <authorList>
            <consortium name="Ensembl"/>
        </authorList>
    </citation>
    <scope>IDENTIFICATION</scope>
</reference>
<dbReference type="PROSITE" id="PS50060">
    <property type="entry name" value="MAM_2"/>
    <property type="match status" value="7"/>
</dbReference>
<dbReference type="InterPro" id="IPR000998">
    <property type="entry name" value="MAM_dom"/>
</dbReference>
<dbReference type="GeneTree" id="ENSGT00940000165597"/>
<dbReference type="PROSITE" id="PS50068">
    <property type="entry name" value="LDLRA_2"/>
    <property type="match status" value="7"/>
</dbReference>
<protein>
    <recommendedName>
        <fullName evidence="4">MAM domain-containing protein</fullName>
    </recommendedName>
</protein>
<dbReference type="PANTHER" id="PTHR23282:SF140">
    <property type="entry name" value="MAM AND LDL-RECEPTOR CLASS A DOMAIN-CONTAINING PROTEIN 1"/>
    <property type="match status" value="1"/>
</dbReference>
<keyword evidence="1" id="KW-0677">Repeat</keyword>
<feature type="disulfide bond" evidence="3">
    <location>
        <begin position="653"/>
        <end position="668"/>
    </location>
</feature>
<organism evidence="5 6">
    <name type="scientific">Denticeps clupeoides</name>
    <name type="common">denticle herring</name>
    <dbReference type="NCBI Taxonomy" id="299321"/>
    <lineage>
        <taxon>Eukaryota</taxon>
        <taxon>Metazoa</taxon>
        <taxon>Chordata</taxon>
        <taxon>Craniata</taxon>
        <taxon>Vertebrata</taxon>
        <taxon>Euteleostomi</taxon>
        <taxon>Actinopterygii</taxon>
        <taxon>Neopterygii</taxon>
        <taxon>Teleostei</taxon>
        <taxon>Clupei</taxon>
        <taxon>Clupeiformes</taxon>
        <taxon>Denticipitoidei</taxon>
        <taxon>Denticipitidae</taxon>
        <taxon>Denticeps</taxon>
    </lineage>
</organism>
<sequence length="1609" mass="178450">MLSVCTSSILHVLSNSSFEFVCAGLQCDFEEGLCGLFNGPNEDRGWSRGTGQTSSGPEADARGNFTGHYLSLRSPNGEKAIADLISPVFLPSDSCKVEFYWHFGKVIGELQVLIQSNSGSKNVEVAMWTTQMPSTDTDIWQQTVVPLKSNTEFQVIIRGQIFSNTDHLQSLAIDDLSFSQGCDTLTDQEHLLSSFCCANGECVESKRVCDFTLDCPEGEDEDNCPSQCDFEDGSCGLFEFVPGDGFDWVRSSFTGLTAQHQHQAPPRDHTTNTSDGHFMFLQKNSSSFSQKAFLRGPKFSQAASGCIMTFWYFSSGNKVGAADMHLLIEGEDSVTILWRTLYHQGNQWHPVTVQLGRQLKPFQFSLTKLSLGMYDGMSAIDDLVFHNCSLPQPAVECPAEQFHCGFTRACINRLLLCDLVDDCGDGTDEESCSPDLMCDFEQDLCTWSQDTEGDVFNWMRVQGPTPTETTGPWADHTLANANGHYLYIESSAPQEFKDTAVLVSQPFKPSIWRDEHQSSSSCVFRFHYHMYGQHVFRLAVYMRTKSNGRGHMLWVRYGDQGNLWHRKTLFLNSAQPFQILLEGTVGDDFTGDIAIDDLSFLGCQPFEGALPSTGPTTTPHPALSSSVVPPHTCSEGQFVCVAHGECVALSQVCDFRHDCSDGSDELDCVKTLCNFEDSLCGWYLDHPSPQVHLHAFRWLTGQGSSIHQGEKNHRPSTDHTIGSAEGWYIYADSSNGGYGHTTDLLTPLISSTGPQCTLEFWYHMRGFTVGTFQVLILSESLTNVIWSQTGNQGNRWRRGEVFIGIQHNFQVILRAKRGVSYMGDVVVDDVLFTHCAPALKPPRPCRREEFTCANGNCIPHTRLCDFISDCGDDSDEEHFICKGSATGRCNFEFDLCSWRQCQKDDFDWRIKAGSTPTLGTGPSTDHTMRDASGNYLYLESSFPQKPGDIARISGPLFSPPCFCYMVFHTHMSGEGSGTLTIYQVSGSSHQLLLNLTGDQGNNWQRQEVTLSSSGHFWVMFEGRVGPNSRGDICLDDIIFSPGCILSKPETENEATPPPPSHGNCDNGGCFLPEQSCDFVDNCGDASDEKFCGTSCSFENGRCGWKKSLADNFDWTLGVGSIQSIRPPFDHTLKNEHGHFVYLEVTPTGLKGDKAHMRSSVWKESSATCKLTFYYFISHKAKGTIHLFVKTENNQWEVWTNEERAGEGWRRAEVPLRKLRNFQLIFEGVRSRDISGGAALDDLEFVDCAPYAVPGSCPSVTDFVCHDGHCIESHLICDHKADCADGSDEMDCSDLPGTCDFNLPEHSWQPVCQWSQESDDDFDWTIRQTSDNPGTGPMSDHSPDGQGSFLYANSAVQREGDVARVITRKEFPASTGVCHLRFWFYMYGSEQMGSLKVFTVGQSGTRLLMWVTSGNRGKEWHYGSVILSHAVPFSVVFQAEVGGDQWTDIAIDDVSFTTECSTGALVTPVPLTCSSGEFQCAYISECVPESWHCDGEWDCADHSDEDLCSSVSPGTVPPQNDCGPQRFQCADRSCLPALLRCDGVPDCPEGEDENQCCKTLKSDRSLVCEEISCIPYEKRCDVTVDCLPFQPDESCCHGNTHLKHPVVNTS</sequence>
<evidence type="ECO:0000256" key="3">
    <source>
        <dbReference type="PROSITE-ProRule" id="PRU00124"/>
    </source>
</evidence>
<feature type="domain" description="MAM" evidence="4">
    <location>
        <begin position="1296"/>
        <end position="1461"/>
    </location>
</feature>
<dbReference type="SUPFAM" id="SSF57424">
    <property type="entry name" value="LDL receptor-like module"/>
    <property type="match status" value="8"/>
</dbReference>
<feature type="disulfide bond" evidence="3">
    <location>
        <begin position="1276"/>
        <end position="1291"/>
    </location>
</feature>
<name>A0AAY4DRE8_9TELE</name>
<dbReference type="SMART" id="SM00192">
    <property type="entry name" value="LDLa"/>
    <property type="match status" value="8"/>
</dbReference>
<dbReference type="PROSITE" id="PS01209">
    <property type="entry name" value="LDLRA_1"/>
    <property type="match status" value="5"/>
</dbReference>
<feature type="disulfide bond" evidence="3">
    <location>
        <begin position="209"/>
        <end position="224"/>
    </location>
</feature>
<gene>
    <name evidence="5" type="primary">MALRD1</name>
</gene>
<dbReference type="SMART" id="SM00137">
    <property type="entry name" value="MAM"/>
    <property type="match status" value="7"/>
</dbReference>
<dbReference type="InterPro" id="IPR013320">
    <property type="entry name" value="ConA-like_dom_sf"/>
</dbReference>